<keyword evidence="2" id="KW-1185">Reference proteome</keyword>
<dbReference type="Proteomes" id="UP001224392">
    <property type="component" value="Unassembled WGS sequence"/>
</dbReference>
<dbReference type="InterPro" id="IPR004449">
    <property type="entry name" value="SixA"/>
</dbReference>
<evidence type="ECO:0000313" key="2">
    <source>
        <dbReference type="Proteomes" id="UP001224392"/>
    </source>
</evidence>
<dbReference type="NCBIfam" id="TIGR00249">
    <property type="entry name" value="sixA"/>
    <property type="match status" value="1"/>
</dbReference>
<dbReference type="RefSeq" id="WP_285764070.1">
    <property type="nucleotide sequence ID" value="NZ_BSYJ01000003.1"/>
</dbReference>
<proteinExistence type="predicted"/>
<reference evidence="1 2" key="1">
    <citation type="submission" date="2023-04" db="EMBL/GenBank/DDBJ databases">
        <title>Marinobulbifer ophiurae gen. nov., sp. Nov., isolate from tissue of brittle star Ophioplocus japonicus.</title>
        <authorList>
            <person name="Kawano K."/>
            <person name="Sawayama S."/>
            <person name="Nakagawa S."/>
        </authorList>
    </citation>
    <scope>NUCLEOTIDE SEQUENCE [LARGE SCALE GENOMIC DNA]</scope>
    <source>
        <strain evidence="1 2">NKW57</strain>
    </source>
</reference>
<dbReference type="SUPFAM" id="SSF53254">
    <property type="entry name" value="Phosphoglycerate mutase-like"/>
    <property type="match status" value="1"/>
</dbReference>
<dbReference type="Pfam" id="PF00300">
    <property type="entry name" value="His_Phos_1"/>
    <property type="match status" value="1"/>
</dbReference>
<dbReference type="SMART" id="SM00855">
    <property type="entry name" value="PGAM"/>
    <property type="match status" value="1"/>
</dbReference>
<evidence type="ECO:0000313" key="1">
    <source>
        <dbReference type="EMBL" id="GMG87443.1"/>
    </source>
</evidence>
<name>A0ABQ6LZE3_9GAMM</name>
<dbReference type="InterPro" id="IPR029033">
    <property type="entry name" value="His_PPase_superfam"/>
</dbReference>
<accession>A0ABQ6LZE3</accession>
<dbReference type="CDD" id="cd07040">
    <property type="entry name" value="HP"/>
    <property type="match status" value="1"/>
</dbReference>
<protein>
    <submittedName>
        <fullName evidence="1">Phosphohistidine phosphatase SixA</fullName>
    </submittedName>
</protein>
<sequence>MRLLILRHGQAAAGAVDAERPLTELGKDEVRWMVGRRREDLAGVRTIWSSPYVRALESARIVADSLGLEVHEQPLLVPNARMPELVEALRAADIESLLLVSHQPLVGNLVDSLSGGNGALGTASLTCLESDIWAAGCCEQRWVEHVRLG</sequence>
<dbReference type="EMBL" id="BSYJ01000003">
    <property type="protein sequence ID" value="GMG87443.1"/>
    <property type="molecule type" value="Genomic_DNA"/>
</dbReference>
<dbReference type="InterPro" id="IPR013078">
    <property type="entry name" value="His_Pase_superF_clade-1"/>
</dbReference>
<organism evidence="1 2">
    <name type="scientific">Biformimicrobium ophioploci</name>
    <dbReference type="NCBI Taxonomy" id="3036711"/>
    <lineage>
        <taxon>Bacteria</taxon>
        <taxon>Pseudomonadati</taxon>
        <taxon>Pseudomonadota</taxon>
        <taxon>Gammaproteobacteria</taxon>
        <taxon>Cellvibrionales</taxon>
        <taxon>Microbulbiferaceae</taxon>
        <taxon>Biformimicrobium</taxon>
    </lineage>
</organism>
<dbReference type="Gene3D" id="3.40.50.1240">
    <property type="entry name" value="Phosphoglycerate mutase-like"/>
    <property type="match status" value="1"/>
</dbReference>
<gene>
    <name evidence="1" type="primary">sixA</name>
    <name evidence="1" type="ORF">MNKW57_17640</name>
</gene>
<comment type="caution">
    <text evidence="1">The sequence shown here is derived from an EMBL/GenBank/DDBJ whole genome shotgun (WGS) entry which is preliminary data.</text>
</comment>